<keyword evidence="1" id="KW-0812">Transmembrane</keyword>
<dbReference type="Pfam" id="PF00429">
    <property type="entry name" value="TLV_coat"/>
    <property type="match status" value="1"/>
</dbReference>
<evidence type="ECO:0008006" key="4">
    <source>
        <dbReference type="Google" id="ProtNLM"/>
    </source>
</evidence>
<keyword evidence="1" id="KW-1133">Transmembrane helix</keyword>
<dbReference type="AlphaFoldDB" id="A0A8C6VN41"/>
<reference evidence="2" key="1">
    <citation type="submission" date="2025-08" db="UniProtKB">
        <authorList>
            <consortium name="Ensembl"/>
        </authorList>
    </citation>
    <scope>IDENTIFICATION</scope>
</reference>
<dbReference type="SUPFAM" id="SSF58069">
    <property type="entry name" value="Virus ectodomain"/>
    <property type="match status" value="1"/>
</dbReference>
<dbReference type="InterPro" id="IPR008981">
    <property type="entry name" value="FMuLV_rcpt-bd"/>
</dbReference>
<protein>
    <recommendedName>
        <fullName evidence="4">Envelope protein</fullName>
    </recommendedName>
</protein>
<dbReference type="SUPFAM" id="SSF49830">
    <property type="entry name" value="ENV polyprotein, receptor-binding domain"/>
    <property type="match status" value="1"/>
</dbReference>
<keyword evidence="3" id="KW-1185">Reference proteome</keyword>
<dbReference type="PANTHER" id="PTHR10424:SF82">
    <property type="entry name" value="ENVELOPE GLYCOPROTEIN-RELATED"/>
    <property type="match status" value="1"/>
</dbReference>
<dbReference type="GeneTree" id="ENSGT00690000102286"/>
<dbReference type="OrthoDB" id="9633697at2759"/>
<dbReference type="Gene3D" id="3.90.310.10">
    <property type="entry name" value="ENV polyprotein, receptor-binding domain"/>
    <property type="match status" value="1"/>
</dbReference>
<name>A0A8C6VN41_NAJNA</name>
<proteinExistence type="predicted"/>
<dbReference type="OMA" id="VFANTTW"/>
<dbReference type="CDD" id="cd09851">
    <property type="entry name" value="HTLV-1-like_HR1-HR2"/>
    <property type="match status" value="1"/>
</dbReference>
<feature type="transmembrane region" description="Helical" evidence="1">
    <location>
        <begin position="461"/>
        <end position="487"/>
    </location>
</feature>
<dbReference type="Proteomes" id="UP000694559">
    <property type="component" value="Unplaced"/>
</dbReference>
<dbReference type="Ensembl" id="ENSNNAT00000007091.1">
    <property type="protein sequence ID" value="ENSNNAP00000006765.1"/>
    <property type="gene ID" value="ENSNNAG00000004588.1"/>
</dbReference>
<organism evidence="2 3">
    <name type="scientific">Naja naja</name>
    <name type="common">Indian cobra</name>
    <dbReference type="NCBI Taxonomy" id="35670"/>
    <lineage>
        <taxon>Eukaryota</taxon>
        <taxon>Metazoa</taxon>
        <taxon>Chordata</taxon>
        <taxon>Craniata</taxon>
        <taxon>Vertebrata</taxon>
        <taxon>Euteleostomi</taxon>
        <taxon>Lepidosauria</taxon>
        <taxon>Squamata</taxon>
        <taxon>Bifurcata</taxon>
        <taxon>Unidentata</taxon>
        <taxon>Episquamata</taxon>
        <taxon>Toxicofera</taxon>
        <taxon>Serpentes</taxon>
        <taxon>Colubroidea</taxon>
        <taxon>Elapidae</taxon>
        <taxon>Elapinae</taxon>
        <taxon>Naja</taxon>
    </lineage>
</organism>
<reference evidence="2" key="2">
    <citation type="submission" date="2025-09" db="UniProtKB">
        <authorList>
            <consortium name="Ensembl"/>
        </authorList>
    </citation>
    <scope>IDENTIFICATION</scope>
</reference>
<evidence type="ECO:0000313" key="2">
    <source>
        <dbReference type="Ensembl" id="ENSNNAP00000006765.1"/>
    </source>
</evidence>
<evidence type="ECO:0000256" key="1">
    <source>
        <dbReference type="SAM" id="Phobius"/>
    </source>
</evidence>
<accession>A0A8C6VN41</accession>
<feature type="transmembrane region" description="Helical" evidence="1">
    <location>
        <begin position="333"/>
        <end position="355"/>
    </location>
</feature>
<evidence type="ECO:0000313" key="3">
    <source>
        <dbReference type="Proteomes" id="UP000694559"/>
    </source>
</evidence>
<dbReference type="InterPro" id="IPR018154">
    <property type="entry name" value="TLV/ENV_coat_polyprotein"/>
</dbReference>
<dbReference type="Gene3D" id="1.10.287.210">
    <property type="match status" value="1"/>
</dbReference>
<dbReference type="PANTHER" id="PTHR10424">
    <property type="entry name" value="VIRAL ENVELOPE PROTEIN"/>
    <property type="match status" value="1"/>
</dbReference>
<sequence>MTNADYRYRCGGASDYFCKHWDCVSPGNIWWDPPMKGDYIRLQKGLEYVPCPGYGRGTWEEDDDSMGRDDWPLCNPVKLLFTSEGRKYKGWERGVTWGGRIYAAGYDYGNIFTITRRVALPPSLPLGPNSKVVQYSFLQPCTSTPHPLLSLLNSTFSFLNASQPNWTTSCWLCVSAVPTFYEAVDSIETPSMNKSDSNCRWRNGTQTLHSLIGTGRCLGNVPHSYSSYCDNTTTLYNGTHYVPVWQPYNNSDKHRANFTASFKDFFFLLGPDSWWACSTGLTACMHGPTLASQQGFCIQVQILPKILYYPPDQMLQQYSSPPRLQKREVATDLTLSVLLGLGVAGASTSITALVAGRQQYDSLRLDIDTDLERIETSITHLQESLTSLSEVVLQNRRGLDLLFLQEGGLCVALREECCFYADHSGIVGDSMEKLREGLARRRRERAEQQFWYQNMFNLSPWLTTLLSAIAGPLILLLLVCAVAPCVLNRALRFIKTRLATVEAMVLTAPETRCVRVAAQTLDTKRFNSARIG</sequence>
<keyword evidence="1" id="KW-0472">Membrane</keyword>